<sequence length="228" mass="25288">MLEAIEATQRRIEFAESLAGASPVATVASEIALAKELQVRANSAYGAGQYYMAGRATMDARGHADRAIAMIKGLPDPERVALQLERTQDELERAQERLADCAEPRAQSLLNAARDMKGRADGAFDSRRYLAALQLSNAARERIQKALRICQVYEASQADAQRALQRTDEVISRARERISVGATPQERQLFASAEALQADAQTEYQRGHYESALRMTLVARVRAKRLQR</sequence>
<dbReference type="AlphaFoldDB" id="A0A933SEX8"/>
<dbReference type="Proteomes" id="UP000696931">
    <property type="component" value="Unassembled WGS sequence"/>
</dbReference>
<gene>
    <name evidence="1" type="ORF">HZA61_13385</name>
</gene>
<evidence type="ECO:0000313" key="2">
    <source>
        <dbReference type="Proteomes" id="UP000696931"/>
    </source>
</evidence>
<protein>
    <submittedName>
        <fullName evidence="1">Uncharacterized protein</fullName>
    </submittedName>
</protein>
<organism evidence="1 2">
    <name type="scientific">Eiseniibacteriota bacterium</name>
    <dbReference type="NCBI Taxonomy" id="2212470"/>
    <lineage>
        <taxon>Bacteria</taxon>
        <taxon>Candidatus Eiseniibacteriota</taxon>
    </lineage>
</organism>
<reference evidence="1" key="1">
    <citation type="submission" date="2020-07" db="EMBL/GenBank/DDBJ databases">
        <title>Huge and variable diversity of episymbiotic CPR bacteria and DPANN archaea in groundwater ecosystems.</title>
        <authorList>
            <person name="He C.Y."/>
            <person name="Keren R."/>
            <person name="Whittaker M."/>
            <person name="Farag I.F."/>
            <person name="Doudna J."/>
            <person name="Cate J.H.D."/>
            <person name="Banfield J.F."/>
        </authorList>
    </citation>
    <scope>NUCLEOTIDE SEQUENCE</scope>
    <source>
        <strain evidence="1">NC_groundwater_1813_Pr3_B-0.1um_71_17</strain>
    </source>
</reference>
<name>A0A933SEX8_UNCEI</name>
<accession>A0A933SEX8</accession>
<evidence type="ECO:0000313" key="1">
    <source>
        <dbReference type="EMBL" id="MBI5170475.1"/>
    </source>
</evidence>
<comment type="caution">
    <text evidence="1">The sequence shown here is derived from an EMBL/GenBank/DDBJ whole genome shotgun (WGS) entry which is preliminary data.</text>
</comment>
<proteinExistence type="predicted"/>
<dbReference type="EMBL" id="JACRIW010000093">
    <property type="protein sequence ID" value="MBI5170475.1"/>
    <property type="molecule type" value="Genomic_DNA"/>
</dbReference>